<dbReference type="AlphaFoldDB" id="A0A5M3XGF0"/>
<protein>
    <submittedName>
        <fullName evidence="1">Uncharacterized protein</fullName>
    </submittedName>
</protein>
<comment type="caution">
    <text evidence="1">The sequence shown here is derived from an EMBL/GenBank/DDBJ whole genome shotgun (WGS) entry which is preliminary data.</text>
</comment>
<reference evidence="1 2" key="1">
    <citation type="submission" date="2019-10" db="EMBL/GenBank/DDBJ databases">
        <title>Whole genome shotgun sequence of Acrocarpospora pleiomorpha NBRC 16267.</title>
        <authorList>
            <person name="Ichikawa N."/>
            <person name="Kimura A."/>
            <person name="Kitahashi Y."/>
            <person name="Komaki H."/>
            <person name="Oguchi A."/>
        </authorList>
    </citation>
    <scope>NUCLEOTIDE SEQUENCE [LARGE SCALE GENOMIC DNA]</scope>
    <source>
        <strain evidence="1 2">NBRC 16267</strain>
    </source>
</reference>
<accession>A0A5M3XGF0</accession>
<name>A0A5M3XGF0_9ACTN</name>
<keyword evidence="2" id="KW-1185">Reference proteome</keyword>
<dbReference type="OrthoDB" id="3386996at2"/>
<gene>
    <name evidence="1" type="ORF">Aple_026320</name>
</gene>
<dbReference type="Proteomes" id="UP000377595">
    <property type="component" value="Unassembled WGS sequence"/>
</dbReference>
<evidence type="ECO:0000313" key="2">
    <source>
        <dbReference type="Proteomes" id="UP000377595"/>
    </source>
</evidence>
<evidence type="ECO:0000313" key="1">
    <source>
        <dbReference type="EMBL" id="GES19736.1"/>
    </source>
</evidence>
<sequence>MWHLRVQRQLRSPYGWYDTHTYYAIQSISCNGGVGYTYMVPNSGGEDDRFRACVSVLPTTSPATIPESGWTCHSWHVF</sequence>
<dbReference type="EMBL" id="BLAF01000013">
    <property type="protein sequence ID" value="GES19736.1"/>
    <property type="molecule type" value="Genomic_DNA"/>
</dbReference>
<proteinExistence type="predicted"/>
<dbReference type="RefSeq" id="WP_155344799.1">
    <property type="nucleotide sequence ID" value="NZ_BAAAHM010000028.1"/>
</dbReference>
<organism evidence="1 2">
    <name type="scientific">Acrocarpospora pleiomorpha</name>
    <dbReference type="NCBI Taxonomy" id="90975"/>
    <lineage>
        <taxon>Bacteria</taxon>
        <taxon>Bacillati</taxon>
        <taxon>Actinomycetota</taxon>
        <taxon>Actinomycetes</taxon>
        <taxon>Streptosporangiales</taxon>
        <taxon>Streptosporangiaceae</taxon>
        <taxon>Acrocarpospora</taxon>
    </lineage>
</organism>